<name>A0A2Z7AH91_9LAMI</name>
<organism evidence="1 2">
    <name type="scientific">Dorcoceras hygrometricum</name>
    <dbReference type="NCBI Taxonomy" id="472368"/>
    <lineage>
        <taxon>Eukaryota</taxon>
        <taxon>Viridiplantae</taxon>
        <taxon>Streptophyta</taxon>
        <taxon>Embryophyta</taxon>
        <taxon>Tracheophyta</taxon>
        <taxon>Spermatophyta</taxon>
        <taxon>Magnoliopsida</taxon>
        <taxon>eudicotyledons</taxon>
        <taxon>Gunneridae</taxon>
        <taxon>Pentapetalae</taxon>
        <taxon>asterids</taxon>
        <taxon>lamiids</taxon>
        <taxon>Lamiales</taxon>
        <taxon>Gesneriaceae</taxon>
        <taxon>Didymocarpoideae</taxon>
        <taxon>Trichosporeae</taxon>
        <taxon>Loxocarpinae</taxon>
        <taxon>Dorcoceras</taxon>
    </lineage>
</organism>
<keyword evidence="2" id="KW-1185">Reference proteome</keyword>
<evidence type="ECO:0000313" key="2">
    <source>
        <dbReference type="Proteomes" id="UP000250235"/>
    </source>
</evidence>
<sequence>MSSFETNSVKGDKYPDCIFYKYSWLRKLSNTINHSQIEWEKLLGVGLVNQTCNRWKRTPRVPDGRNRRASKR</sequence>
<gene>
    <name evidence="1" type="ORF">F511_18037</name>
</gene>
<protein>
    <submittedName>
        <fullName evidence="1">Uncharacterized protein</fullName>
    </submittedName>
</protein>
<dbReference type="Proteomes" id="UP000250235">
    <property type="component" value="Unassembled WGS sequence"/>
</dbReference>
<accession>A0A2Z7AH91</accession>
<reference evidence="1 2" key="1">
    <citation type="journal article" date="2015" name="Proc. Natl. Acad. Sci. U.S.A.">
        <title>The resurrection genome of Boea hygrometrica: A blueprint for survival of dehydration.</title>
        <authorList>
            <person name="Xiao L."/>
            <person name="Yang G."/>
            <person name="Zhang L."/>
            <person name="Yang X."/>
            <person name="Zhao S."/>
            <person name="Ji Z."/>
            <person name="Zhou Q."/>
            <person name="Hu M."/>
            <person name="Wang Y."/>
            <person name="Chen M."/>
            <person name="Xu Y."/>
            <person name="Jin H."/>
            <person name="Xiao X."/>
            <person name="Hu G."/>
            <person name="Bao F."/>
            <person name="Hu Y."/>
            <person name="Wan P."/>
            <person name="Li L."/>
            <person name="Deng X."/>
            <person name="Kuang T."/>
            <person name="Xiang C."/>
            <person name="Zhu J.K."/>
            <person name="Oliver M.J."/>
            <person name="He Y."/>
        </authorList>
    </citation>
    <scope>NUCLEOTIDE SEQUENCE [LARGE SCALE GENOMIC DNA]</scope>
    <source>
        <strain evidence="2">cv. XS01</strain>
    </source>
</reference>
<evidence type="ECO:0000313" key="1">
    <source>
        <dbReference type="EMBL" id="KZV18469.1"/>
    </source>
</evidence>
<proteinExistence type="predicted"/>
<dbReference type="EMBL" id="KV017453">
    <property type="protein sequence ID" value="KZV18469.1"/>
    <property type="molecule type" value="Genomic_DNA"/>
</dbReference>
<dbReference type="AlphaFoldDB" id="A0A2Z7AH91"/>